<protein>
    <submittedName>
        <fullName evidence="2">FeoB-associated Cys-rich membrane protein</fullName>
    </submittedName>
</protein>
<dbReference type="EMBL" id="CP114052">
    <property type="protein sequence ID" value="WAW14656.1"/>
    <property type="molecule type" value="Genomic_DNA"/>
</dbReference>
<keyword evidence="1" id="KW-1133">Transmembrane helix</keyword>
<dbReference type="Proteomes" id="UP001164187">
    <property type="component" value="Chromosome"/>
</dbReference>
<sequence length="51" mass="5277">MNTSMISTVVVVAIIAVAVFVAFKYVRKNGACSGCSHSGGCTGCPSKMHQK</sequence>
<gene>
    <name evidence="2" type="ORF">O0R46_08635</name>
</gene>
<evidence type="ECO:0000256" key="1">
    <source>
        <dbReference type="SAM" id="Phobius"/>
    </source>
</evidence>
<proteinExistence type="predicted"/>
<feature type="transmembrane region" description="Helical" evidence="1">
    <location>
        <begin position="6"/>
        <end position="26"/>
    </location>
</feature>
<accession>A0ABY7JQ78</accession>
<keyword evidence="1" id="KW-0472">Membrane</keyword>
<dbReference type="RefSeq" id="WP_269311353.1">
    <property type="nucleotide sequence ID" value="NZ_CP114052.1"/>
</dbReference>
<name>A0ABY7JQ78_9FIRM</name>
<reference evidence="2" key="1">
    <citation type="submission" date="2022-12" db="EMBL/GenBank/DDBJ databases">
        <title>Peptostreptococcus.</title>
        <authorList>
            <person name="Lee S.H."/>
        </authorList>
    </citation>
    <scope>NUCLEOTIDE SEQUENCE</scope>
    <source>
        <strain evidence="2">CBA3647</strain>
    </source>
</reference>
<evidence type="ECO:0000313" key="2">
    <source>
        <dbReference type="EMBL" id="WAW14656.1"/>
    </source>
</evidence>
<organism evidence="2 3">
    <name type="scientific">Peptostreptococcus equinus</name>
    <dbReference type="NCBI Taxonomy" id="3003601"/>
    <lineage>
        <taxon>Bacteria</taxon>
        <taxon>Bacillati</taxon>
        <taxon>Bacillota</taxon>
        <taxon>Clostridia</taxon>
        <taxon>Peptostreptococcales</taxon>
        <taxon>Peptostreptococcaceae</taxon>
        <taxon>Peptostreptococcus</taxon>
    </lineage>
</organism>
<keyword evidence="3" id="KW-1185">Reference proteome</keyword>
<keyword evidence="1" id="KW-0812">Transmembrane</keyword>
<evidence type="ECO:0000313" key="3">
    <source>
        <dbReference type="Proteomes" id="UP001164187"/>
    </source>
</evidence>